<feature type="transmembrane region" description="Helical" evidence="1">
    <location>
        <begin position="330"/>
        <end position="352"/>
    </location>
</feature>
<feature type="transmembrane region" description="Helical" evidence="1">
    <location>
        <begin position="358"/>
        <end position="375"/>
    </location>
</feature>
<dbReference type="EMBL" id="FNEE01000001">
    <property type="protein sequence ID" value="SDI09488.1"/>
    <property type="molecule type" value="Genomic_DNA"/>
</dbReference>
<feature type="transmembrane region" description="Helical" evidence="1">
    <location>
        <begin position="138"/>
        <end position="154"/>
    </location>
</feature>
<keyword evidence="2" id="KW-0808">Transferase</keyword>
<keyword evidence="1" id="KW-0472">Membrane</keyword>
<evidence type="ECO:0000313" key="2">
    <source>
        <dbReference type="EMBL" id="SDI09488.1"/>
    </source>
</evidence>
<feature type="transmembrane region" description="Helical" evidence="1">
    <location>
        <begin position="160"/>
        <end position="178"/>
    </location>
</feature>
<keyword evidence="1" id="KW-0812">Transmembrane</keyword>
<accession>A0A1G8HS52</accession>
<organism evidence="2 3">
    <name type="scientific">Mesorhizobium muleiense</name>
    <dbReference type="NCBI Taxonomy" id="1004279"/>
    <lineage>
        <taxon>Bacteria</taxon>
        <taxon>Pseudomonadati</taxon>
        <taxon>Pseudomonadota</taxon>
        <taxon>Alphaproteobacteria</taxon>
        <taxon>Hyphomicrobiales</taxon>
        <taxon>Phyllobacteriaceae</taxon>
        <taxon>Mesorhizobium</taxon>
    </lineage>
</organism>
<keyword evidence="3" id="KW-1185">Reference proteome</keyword>
<reference evidence="3" key="1">
    <citation type="submission" date="2016-10" db="EMBL/GenBank/DDBJ databases">
        <authorList>
            <person name="Varghese N."/>
            <person name="Submissions S."/>
        </authorList>
    </citation>
    <scope>NUCLEOTIDE SEQUENCE [LARGE SCALE GENOMIC DNA]</scope>
    <source>
        <strain evidence="3">CGMCC 1.11022</strain>
    </source>
</reference>
<sequence length="565" mass="62932">MVSVLKVEPGNNIQNNPIDGNSVASEPKDGIDRKFTLFCVFAAIAMGAMLRWLVNSDEAFWYDEVWTATIALQDWRGAREILGIDVNAPLYYLTIWGWGQLFGVSNVAIRAPGMIATAAAPLMAWMLLRGRMPLHQRALFTIIIALWIPSLYYAEEARSYAFTVLGSVLQTVFFFRALRGKGETGDITGWALSGLFLGLNHYTTLVMSAVQGVSLLLLFWRTRPLAIAFAGFAYTPVAAVFLSHYEAILHITTSQNFWLKPLSLFDLGRALKFLAGEIYVALLLVCVIGAALLIDAKNAADEGTLGRYRVTNVALLWIARLRNSIRSSPLFLTALVSFLGLCLFLGIAVLRPTFMPRFLFPFAPGLFLGLIWFIDAMPSTRLCARYATVAVFFAGALIWGVQNSTEINKHLTWEHESAILKDAGVSEVLFILDQGFPTPYPEFLHPKVFGFYFSRAGADVRVREFVPDYQGYSDPRPHLISFLSEKPGRGLIWSIFPGPSPDPIPSDLEGKIRRIRERGFSAVYDHTVMEDTEGVDCYATQTGPWSKYTCYSAHDPTAQGELRDD</sequence>
<gene>
    <name evidence="2" type="ORF">SAMN05428953_101152</name>
</gene>
<keyword evidence="1" id="KW-1133">Transmembrane helix</keyword>
<dbReference type="RefSeq" id="WP_167366277.1">
    <property type="nucleotide sequence ID" value="NZ_FNEE01000001.1"/>
</dbReference>
<proteinExistence type="predicted"/>
<feature type="transmembrane region" description="Helical" evidence="1">
    <location>
        <begin position="270"/>
        <end position="294"/>
    </location>
</feature>
<evidence type="ECO:0000313" key="3">
    <source>
        <dbReference type="Proteomes" id="UP000198894"/>
    </source>
</evidence>
<name>A0A1G8HS52_9HYPH</name>
<keyword evidence="2" id="KW-0328">Glycosyltransferase</keyword>
<feature type="transmembrane region" description="Helical" evidence="1">
    <location>
        <begin position="190"/>
        <end position="220"/>
    </location>
</feature>
<dbReference type="GO" id="GO:0016757">
    <property type="term" value="F:glycosyltransferase activity"/>
    <property type="evidence" value="ECO:0007669"/>
    <property type="project" value="UniProtKB-KW"/>
</dbReference>
<feature type="transmembrane region" description="Helical" evidence="1">
    <location>
        <begin position="107"/>
        <end position="126"/>
    </location>
</feature>
<evidence type="ECO:0000256" key="1">
    <source>
        <dbReference type="SAM" id="Phobius"/>
    </source>
</evidence>
<feature type="transmembrane region" description="Helical" evidence="1">
    <location>
        <begin position="226"/>
        <end position="249"/>
    </location>
</feature>
<feature type="transmembrane region" description="Helical" evidence="1">
    <location>
        <begin position="35"/>
        <end position="54"/>
    </location>
</feature>
<dbReference type="Proteomes" id="UP000198894">
    <property type="component" value="Unassembled WGS sequence"/>
</dbReference>
<protein>
    <submittedName>
        <fullName evidence="2">Dolichyl-phosphate-mannose-protein mannosyltransferase</fullName>
    </submittedName>
</protein>
<feature type="transmembrane region" description="Helical" evidence="1">
    <location>
        <begin position="382"/>
        <end position="401"/>
    </location>
</feature>
<dbReference type="AlphaFoldDB" id="A0A1G8HS52"/>